<evidence type="ECO:0000313" key="2">
    <source>
        <dbReference type="EMBL" id="ABD83325.1"/>
    </source>
</evidence>
<proteinExistence type="predicted"/>
<dbReference type="EMBL" id="DQ445145">
    <property type="protein sequence ID" value="ABD83325.1"/>
    <property type="molecule type" value="Genomic_DNA"/>
</dbReference>
<dbReference type="InterPro" id="IPR003871">
    <property type="entry name" value="RFA1B/D_OB_1st"/>
</dbReference>
<dbReference type="PANTHER" id="PTHR47165">
    <property type="entry name" value="OS03G0429900 PROTEIN"/>
    <property type="match status" value="1"/>
</dbReference>
<name>Q1ZY07_BETVU</name>
<organism evidence="2">
    <name type="scientific">Beta vulgaris</name>
    <name type="common">Sugar beet</name>
    <dbReference type="NCBI Taxonomy" id="161934"/>
    <lineage>
        <taxon>Eukaryota</taxon>
        <taxon>Viridiplantae</taxon>
        <taxon>Streptophyta</taxon>
        <taxon>Embryophyta</taxon>
        <taxon>Tracheophyta</taxon>
        <taxon>Spermatophyta</taxon>
        <taxon>Magnoliopsida</taxon>
        <taxon>eudicotyledons</taxon>
        <taxon>Gunneridae</taxon>
        <taxon>Pentapetalae</taxon>
        <taxon>Caryophyllales</taxon>
        <taxon>Chenopodiaceae</taxon>
        <taxon>Betoideae</taxon>
        <taxon>Beta</taxon>
    </lineage>
</organism>
<dbReference type="Pfam" id="PF02721">
    <property type="entry name" value="DUF223"/>
    <property type="match status" value="1"/>
</dbReference>
<sequence>MAQGYDCIGAINPIKDSWSIKIRIVRLWKTPSFANPNEDGSIEMIFLDEKGDKIQASVKKFLVRRFSHLLDEGQCRVISNFGVGENSGSYRPTSHPYKINFFSQLGLKNVKTYLFNYTA</sequence>
<feature type="domain" description="Replication protein A 70 kDa DNA-binding subunit B/D first OB fold" evidence="1">
    <location>
        <begin position="5"/>
        <end position="104"/>
    </location>
</feature>
<evidence type="ECO:0000259" key="1">
    <source>
        <dbReference type="Pfam" id="PF02721"/>
    </source>
</evidence>
<dbReference type="CDD" id="cd04480">
    <property type="entry name" value="RPA1_DBD_A_like"/>
    <property type="match status" value="1"/>
</dbReference>
<dbReference type="PANTHER" id="PTHR47165:SF4">
    <property type="entry name" value="OS03G0429900 PROTEIN"/>
    <property type="match status" value="1"/>
</dbReference>
<dbReference type="SUPFAM" id="SSF50249">
    <property type="entry name" value="Nucleic acid-binding proteins"/>
    <property type="match status" value="1"/>
</dbReference>
<reference evidence="2" key="1">
    <citation type="journal article" date="2006" name="Mol. Genet. Genomics">
        <title>A complete physical map of a wild beet (Beta procumbens) translocation in sugar beet.</title>
        <authorList>
            <person name="Schulte D."/>
            <person name="Cai D."/>
            <person name="Kleine M."/>
            <person name="Fan L."/>
            <person name="Wang S."/>
            <person name="Jung C."/>
        </authorList>
    </citation>
    <scope>NUCLEOTIDE SEQUENCE</scope>
</reference>
<dbReference type="InterPro" id="IPR012340">
    <property type="entry name" value="NA-bd_OB-fold"/>
</dbReference>
<protein>
    <submittedName>
        <fullName evidence="2">Fgenesh protein 114</fullName>
    </submittedName>
</protein>
<dbReference type="AlphaFoldDB" id="Q1ZY07"/>
<accession>Q1ZY07</accession>
<dbReference type="Gene3D" id="2.40.50.140">
    <property type="entry name" value="Nucleic acid-binding proteins"/>
    <property type="match status" value="1"/>
</dbReference>